<comment type="subcellular location">
    <subcellularLocation>
        <location evidence="1">Membrane</location>
        <topology evidence="1">Multi-pass membrane protein</topology>
    </subcellularLocation>
</comment>
<dbReference type="OrthoDB" id="5348404at2759"/>
<comment type="caution">
    <text evidence="7">The sequence shown here is derived from an EMBL/GenBank/DDBJ whole genome shotgun (WGS) entry which is preliminary data.</text>
</comment>
<evidence type="ECO:0000256" key="6">
    <source>
        <dbReference type="SAM" id="Phobius"/>
    </source>
</evidence>
<feature type="transmembrane region" description="Helical" evidence="6">
    <location>
        <begin position="170"/>
        <end position="189"/>
    </location>
</feature>
<feature type="transmembrane region" description="Helical" evidence="6">
    <location>
        <begin position="109"/>
        <end position="127"/>
    </location>
</feature>
<feature type="compositionally biased region" description="Low complexity" evidence="5">
    <location>
        <begin position="595"/>
        <end position="605"/>
    </location>
</feature>
<evidence type="ECO:0000256" key="2">
    <source>
        <dbReference type="ARBA" id="ARBA00022692"/>
    </source>
</evidence>
<dbReference type="Proteomes" id="UP000324748">
    <property type="component" value="Unassembled WGS sequence"/>
</dbReference>
<feature type="region of interest" description="Disordered" evidence="5">
    <location>
        <begin position="546"/>
        <end position="621"/>
    </location>
</feature>
<evidence type="ECO:0000256" key="5">
    <source>
        <dbReference type="SAM" id="MobiDB-lite"/>
    </source>
</evidence>
<dbReference type="InterPro" id="IPR005178">
    <property type="entry name" value="Ostalpha/TMEM184C"/>
</dbReference>
<dbReference type="EMBL" id="VSWC01000197">
    <property type="protein sequence ID" value="KAA1064898.1"/>
    <property type="molecule type" value="Genomic_DNA"/>
</dbReference>
<feature type="compositionally biased region" description="Polar residues" evidence="5">
    <location>
        <begin position="706"/>
        <end position="717"/>
    </location>
</feature>
<proteinExistence type="predicted"/>
<evidence type="ECO:0000313" key="8">
    <source>
        <dbReference type="Proteomes" id="UP000324748"/>
    </source>
</evidence>
<feature type="transmembrane region" description="Helical" evidence="6">
    <location>
        <begin position="75"/>
        <end position="97"/>
    </location>
</feature>
<sequence>MVFDGPNLHADSWTRMADDQPDNNNSRNGNGGSGSELPPNILWSASLSAGLATLLSFWCIVQQLRNYRKPILQRFVVRILFMVPIYSISTLISLYSLDAAFFIDLIRDIYEAFVIYCFFGLLVEYLGGERSLLILIHGREPTPHPWPFSKLLSPIDISDPYTFLNIKRGIFQYVQVKPILVIVTVIFKATKTYNDGDLKFTNGYTYVSLAYNFSVSLCLYCLAVFWMCTGADLKPFRPMPKFLCIKGVIFFSFWQGFGISILVALGLLKSARYPTETLSLAIQDTLICFEMPLFSILHLYAFSHKDFIEPNVAYCGRLPFIHAFRDSILGFKDVLEDTVMTLRGTGFSYKTFEPAEGALHHHGIVRERRVRAGLRYSAGGKKKYWLPMAGENEGSAYGRKSTTDQVPEARDTRWAKFVNNMTPGKDALDSKSGYAPLLPEQAAEVVHREGISNTEAERRPLNDHLMGNVGRWDLEGFGYGTNENESDEGSDLDEVAFGEPRAEEELLYRDARRLAYGDYNNPVVDASAEEASRLMRAREDGMLASHPAAPASKKGKARQKGSSVPAGTGRRTSLLHNDELDEGQLSPVEGRSRRLSSLLRSPPSKLKSKSKPNSHSSSLPEGCVDLFIEDRGAMEERTRRNRLKGEANRFTGVSPEKVFKVLHPDLTSIDEHTRVSIDGSNHKMLPTSDHNHDGSRVDFSIDIDPQNPSSIHDSGNSPEVKMVVNLEDNLQAVQVDQKDSASNSPPSPTTSHHHPHHNHDHQLQTLTTDGDHESTTSLETHFKSRKLPSLSSSINQNPWDHD</sequence>
<protein>
    <recommendedName>
        <fullName evidence="9">DUF300-domain-containing protein</fullName>
    </recommendedName>
</protein>
<evidence type="ECO:0000256" key="4">
    <source>
        <dbReference type="ARBA" id="ARBA00023136"/>
    </source>
</evidence>
<evidence type="ECO:0000313" key="7">
    <source>
        <dbReference type="EMBL" id="KAA1064898.1"/>
    </source>
</evidence>
<keyword evidence="2 6" id="KW-0812">Transmembrane</keyword>
<dbReference type="GO" id="GO:0016020">
    <property type="term" value="C:membrane"/>
    <property type="evidence" value="ECO:0007669"/>
    <property type="project" value="UniProtKB-SubCell"/>
</dbReference>
<keyword evidence="3 6" id="KW-1133">Transmembrane helix</keyword>
<dbReference type="PANTHER" id="PTHR23423">
    <property type="entry name" value="ORGANIC SOLUTE TRANSPORTER-RELATED"/>
    <property type="match status" value="1"/>
</dbReference>
<dbReference type="SMART" id="SM01417">
    <property type="entry name" value="Solute_trans_a"/>
    <property type="match status" value="1"/>
</dbReference>
<dbReference type="Pfam" id="PF03619">
    <property type="entry name" value="Solute_trans_a"/>
    <property type="match status" value="1"/>
</dbReference>
<evidence type="ECO:0000256" key="1">
    <source>
        <dbReference type="ARBA" id="ARBA00004141"/>
    </source>
</evidence>
<feature type="compositionally biased region" description="Polar residues" evidence="5">
    <location>
        <begin position="789"/>
        <end position="802"/>
    </location>
</feature>
<gene>
    <name evidence="7" type="ORF">PGT21_050063</name>
</gene>
<feature type="transmembrane region" description="Helical" evidence="6">
    <location>
        <begin position="41"/>
        <end position="63"/>
    </location>
</feature>
<organism evidence="7 8">
    <name type="scientific">Puccinia graminis f. sp. tritici</name>
    <dbReference type="NCBI Taxonomy" id="56615"/>
    <lineage>
        <taxon>Eukaryota</taxon>
        <taxon>Fungi</taxon>
        <taxon>Dikarya</taxon>
        <taxon>Basidiomycota</taxon>
        <taxon>Pucciniomycotina</taxon>
        <taxon>Pucciniomycetes</taxon>
        <taxon>Pucciniales</taxon>
        <taxon>Pucciniaceae</taxon>
        <taxon>Puccinia</taxon>
    </lineage>
</organism>
<feature type="region of interest" description="Disordered" evidence="5">
    <location>
        <begin position="677"/>
        <end position="717"/>
    </location>
</feature>
<dbReference type="AlphaFoldDB" id="A0A5B0LMR2"/>
<accession>A0A5B0LMR2</accession>
<evidence type="ECO:0008006" key="9">
    <source>
        <dbReference type="Google" id="ProtNLM"/>
    </source>
</evidence>
<feature type="region of interest" description="Disordered" evidence="5">
    <location>
        <begin position="11"/>
        <end position="34"/>
    </location>
</feature>
<feature type="region of interest" description="Disordered" evidence="5">
    <location>
        <begin position="735"/>
        <end position="802"/>
    </location>
</feature>
<evidence type="ECO:0000256" key="3">
    <source>
        <dbReference type="ARBA" id="ARBA00022989"/>
    </source>
</evidence>
<name>A0A5B0LMR2_PUCGR</name>
<keyword evidence="4 6" id="KW-0472">Membrane</keyword>
<keyword evidence="8" id="KW-1185">Reference proteome</keyword>
<feature type="transmembrane region" description="Helical" evidence="6">
    <location>
        <begin position="209"/>
        <end position="228"/>
    </location>
</feature>
<reference evidence="7 8" key="1">
    <citation type="submission" date="2019-05" db="EMBL/GenBank/DDBJ databases">
        <title>Emergence of the Ug99 lineage of the wheat stem rust pathogen through somatic hybridization.</title>
        <authorList>
            <person name="Li F."/>
            <person name="Upadhyaya N.M."/>
            <person name="Sperschneider J."/>
            <person name="Matny O."/>
            <person name="Nguyen-Phuc H."/>
            <person name="Mago R."/>
            <person name="Raley C."/>
            <person name="Miller M.E."/>
            <person name="Silverstein K.A.T."/>
            <person name="Henningsen E."/>
            <person name="Hirsch C.D."/>
            <person name="Visser B."/>
            <person name="Pretorius Z.A."/>
            <person name="Steffenson B.J."/>
            <person name="Schwessinger B."/>
            <person name="Dodds P.N."/>
            <person name="Figueroa M."/>
        </authorList>
    </citation>
    <scope>NUCLEOTIDE SEQUENCE [LARGE SCALE GENOMIC DNA]</scope>
    <source>
        <strain evidence="7">21-0</strain>
    </source>
</reference>
<feature type="transmembrane region" description="Helical" evidence="6">
    <location>
        <begin position="248"/>
        <end position="268"/>
    </location>
</feature>